<gene>
    <name evidence="2" type="ORF">FBUS_01549</name>
</gene>
<dbReference type="Proteomes" id="UP000728185">
    <property type="component" value="Unassembled WGS sequence"/>
</dbReference>
<dbReference type="EMBL" id="LUCM01011216">
    <property type="protein sequence ID" value="KAA0184272.1"/>
    <property type="molecule type" value="Genomic_DNA"/>
</dbReference>
<evidence type="ECO:0000259" key="1">
    <source>
        <dbReference type="PROSITE" id="PS50010"/>
    </source>
</evidence>
<dbReference type="GO" id="GO:0005085">
    <property type="term" value="F:guanyl-nucleotide exchange factor activity"/>
    <property type="evidence" value="ECO:0007669"/>
    <property type="project" value="InterPro"/>
</dbReference>
<dbReference type="AlphaFoldDB" id="A0A8E0RKE7"/>
<dbReference type="Pfam" id="PF00621">
    <property type="entry name" value="RhoGEF"/>
    <property type="match status" value="1"/>
</dbReference>
<name>A0A8E0RKE7_9TREM</name>
<evidence type="ECO:0000313" key="2">
    <source>
        <dbReference type="EMBL" id="KAA0184272.1"/>
    </source>
</evidence>
<feature type="domain" description="DH" evidence="1">
    <location>
        <begin position="1"/>
        <end position="208"/>
    </location>
</feature>
<evidence type="ECO:0000313" key="3">
    <source>
        <dbReference type="Proteomes" id="UP000728185"/>
    </source>
</evidence>
<organism evidence="2 3">
    <name type="scientific">Fasciolopsis buskii</name>
    <dbReference type="NCBI Taxonomy" id="27845"/>
    <lineage>
        <taxon>Eukaryota</taxon>
        <taxon>Metazoa</taxon>
        <taxon>Spiralia</taxon>
        <taxon>Lophotrochozoa</taxon>
        <taxon>Platyhelminthes</taxon>
        <taxon>Trematoda</taxon>
        <taxon>Digenea</taxon>
        <taxon>Plagiorchiida</taxon>
        <taxon>Echinostomata</taxon>
        <taxon>Echinostomatoidea</taxon>
        <taxon>Fasciolidae</taxon>
        <taxon>Fasciolopsis</taxon>
    </lineage>
</organism>
<dbReference type="InterPro" id="IPR000219">
    <property type="entry name" value="DH_dom"/>
</dbReference>
<comment type="caution">
    <text evidence="2">The sequence shown here is derived from an EMBL/GenBank/DDBJ whole genome shotgun (WGS) entry which is preliminary data.</text>
</comment>
<dbReference type="InterPro" id="IPR035899">
    <property type="entry name" value="DBL_dom_sf"/>
</dbReference>
<dbReference type="OrthoDB" id="10072266at2759"/>
<dbReference type="SUPFAM" id="SSF48065">
    <property type="entry name" value="DBL homology domain (DH-domain)"/>
    <property type="match status" value="1"/>
</dbReference>
<keyword evidence="3" id="KW-1185">Reference proteome</keyword>
<proteinExistence type="predicted"/>
<reference evidence="2" key="1">
    <citation type="submission" date="2019-05" db="EMBL/GenBank/DDBJ databases">
        <title>Annotation for the trematode Fasciolopsis buski.</title>
        <authorList>
            <person name="Choi Y.-J."/>
        </authorList>
    </citation>
    <scope>NUCLEOTIDE SEQUENCE</scope>
    <source>
        <strain evidence="2">HT</strain>
        <tissue evidence="2">Whole worm</tissue>
    </source>
</reference>
<sequence>MLETEREYCKAIKPLADLLNRLQMRITVQRTDGTEEIVQLPVEVCHTIRGLRDSLQDIINFSEKVLLERLTNCLVNPHLVAQCFIQNFDALSHYTHYLTHLEKLIKGIQILPQLDTDGQFPLTPAVTSNGDTGADLGAGESAALWNRRTSVSFRYLLELADLPRIRLIAYRGLLRDLARYTARVESDTQDLEQAMICVARLSRRSEEGINLWQLLESQNELSERFKQTYYSKEAEMTLPPALIRLTDLRINERVGTQIDSSADQNGRLVLLPDSLLFLQTSTREEQNPRWNICWLEPVSEIIFN</sequence>
<accession>A0A8E0RKE7</accession>
<dbReference type="PROSITE" id="PS50010">
    <property type="entry name" value="DH_2"/>
    <property type="match status" value="1"/>
</dbReference>
<protein>
    <recommendedName>
        <fullName evidence="1">DH domain-containing protein</fullName>
    </recommendedName>
</protein>
<dbReference type="Gene3D" id="1.20.900.10">
    <property type="entry name" value="Dbl homology (DH) domain"/>
    <property type="match status" value="1"/>
</dbReference>